<dbReference type="FunFam" id="3.90.640.10:FF:000010">
    <property type="entry name" value="heat shock 70 kDa protein 14"/>
    <property type="match status" value="1"/>
</dbReference>
<proteinExistence type="inferred from homology"/>
<keyword evidence="4" id="KW-0175">Coiled coil</keyword>
<comment type="caution">
    <text evidence="7">The sequence shown here is derived from an EMBL/GenBank/DDBJ whole genome shotgun (WGS) entry which is preliminary data.</text>
</comment>
<dbReference type="EMBL" id="CAJJDN010000162">
    <property type="protein sequence ID" value="CAD8125776.1"/>
    <property type="molecule type" value="Genomic_DNA"/>
</dbReference>
<evidence type="ECO:0000256" key="4">
    <source>
        <dbReference type="SAM" id="Coils"/>
    </source>
</evidence>
<evidence type="ECO:0000256" key="6">
    <source>
        <dbReference type="SAM" id="Phobius"/>
    </source>
</evidence>
<feature type="compositionally biased region" description="Basic and acidic residues" evidence="5">
    <location>
        <begin position="703"/>
        <end position="721"/>
    </location>
</feature>
<dbReference type="InterPro" id="IPR018181">
    <property type="entry name" value="Heat_shock_70_CS"/>
</dbReference>
<feature type="transmembrane region" description="Helical" evidence="6">
    <location>
        <begin position="21"/>
        <end position="37"/>
    </location>
</feature>
<evidence type="ECO:0000256" key="5">
    <source>
        <dbReference type="SAM" id="MobiDB-lite"/>
    </source>
</evidence>
<name>A0A8S1RBP8_9CILI</name>
<dbReference type="Proteomes" id="UP000692954">
    <property type="component" value="Unassembled WGS sequence"/>
</dbReference>
<feature type="region of interest" description="Disordered" evidence="5">
    <location>
        <begin position="697"/>
        <end position="721"/>
    </location>
</feature>
<dbReference type="InterPro" id="IPR013126">
    <property type="entry name" value="Hsp_70_fam"/>
</dbReference>
<keyword evidence="6" id="KW-0472">Membrane</keyword>
<sequence length="817" mass="94920">MKEPRSYTEKNKRVQIEFNTIQVFLNLILLLYLHYFTRQEKCQNYDYEQFIESLITNQTFKNIFIKQINDIQESFCLIQFENNIEQIKLLLNNLKKSESFANDEHQNNNQINIPYNDKLINQNNENHQFKQIKNNTDKNAQQENLFNSKLNQPLDLNLNNKDQQTIQNKQKIKEIETYEENQAKINQSTDQKKQSQSIIGIDLGMKYSSVCIYRNGQVEIIKNEYGSIRTPSIVAISNDEFLVGEDAKNQAILNPQNTFQNVKRIVGKRYSDPMVQLQMKNVSYEIVNNTNKPYIQVSEYQGQSPKQFSPEYIQAKIVSKLKKIAEDYLGFEVKKAVISVPVTFNDAQKQATKDIGTIADLDVVSIITESKAAALAYGLDYSQEKKNVFVINFGGGTLDISVVAVSKNKFYDITHAGESFLGGEDFDQSLVNYFKFKIKASKNIDLSNDKEAIQKLQIEAQRVKEALSEKEEVNIQINDVIKGFHFIDNINRQRFEAINEGLFNRIKTALKTAFEESNLDIKDIHEVILVGGLNRIPKIQEIIQEFFKGIPIRKDRINDELICAGAAIRGGIISQKMPYKYIQIIEVERTSISFGVETVGGYMSKIIPKGTIYPTKLSKKYTINHDYQEEILIQIYQGESYRTLDNEKIGEFILSGIQRAKKQIPQIEVTFELDLNGILDVTVIDLDTKSQQKHIVTTNKMRSSQEEIEQQKENNKREQEKLSYKRESTIRVLDLYINRYQNQFQSSDFEKLWSKDELDSMKAMISAISKWFQQNKNDKKIKTQEFEEQLQNFKRIEQKIKEKIKQMENPSEVKEYL</sequence>
<evidence type="ECO:0000313" key="8">
    <source>
        <dbReference type="Proteomes" id="UP000692954"/>
    </source>
</evidence>
<dbReference type="GO" id="GO:0140662">
    <property type="term" value="F:ATP-dependent protein folding chaperone"/>
    <property type="evidence" value="ECO:0007669"/>
    <property type="project" value="InterPro"/>
</dbReference>
<dbReference type="OrthoDB" id="311238at2759"/>
<reference evidence="7" key="1">
    <citation type="submission" date="2021-01" db="EMBL/GenBank/DDBJ databases">
        <authorList>
            <consortium name="Genoscope - CEA"/>
            <person name="William W."/>
        </authorList>
    </citation>
    <scope>NUCLEOTIDE SEQUENCE</scope>
</reference>
<keyword evidence="6" id="KW-0812">Transmembrane</keyword>
<dbReference type="FunFam" id="3.30.30.30:FF:000005">
    <property type="entry name" value="Heat shock protein ssb1"/>
    <property type="match status" value="1"/>
</dbReference>
<protein>
    <submittedName>
        <fullName evidence="7">Uncharacterized protein</fullName>
    </submittedName>
</protein>
<dbReference type="Pfam" id="PF00012">
    <property type="entry name" value="HSP70"/>
    <property type="match status" value="1"/>
</dbReference>
<dbReference type="PROSITE" id="PS00329">
    <property type="entry name" value="HSP70_2"/>
    <property type="match status" value="1"/>
</dbReference>
<accession>A0A8S1RBP8</accession>
<keyword evidence="6" id="KW-1133">Transmembrane helix</keyword>
<dbReference type="CDD" id="cd24028">
    <property type="entry name" value="ASKHA_NBD_HSP70_HSPA1-like"/>
    <property type="match status" value="1"/>
</dbReference>
<evidence type="ECO:0000313" key="7">
    <source>
        <dbReference type="EMBL" id="CAD8125776.1"/>
    </source>
</evidence>
<dbReference type="AlphaFoldDB" id="A0A8S1RBP8"/>
<keyword evidence="3" id="KW-0067">ATP-binding</keyword>
<organism evidence="7 8">
    <name type="scientific">Paramecium sonneborni</name>
    <dbReference type="NCBI Taxonomy" id="65129"/>
    <lineage>
        <taxon>Eukaryota</taxon>
        <taxon>Sar</taxon>
        <taxon>Alveolata</taxon>
        <taxon>Ciliophora</taxon>
        <taxon>Intramacronucleata</taxon>
        <taxon>Oligohymenophorea</taxon>
        <taxon>Peniculida</taxon>
        <taxon>Parameciidae</taxon>
        <taxon>Paramecium</taxon>
    </lineage>
</organism>
<comment type="similarity">
    <text evidence="1">Belongs to the heat shock protein 70 family.</text>
</comment>
<dbReference type="GO" id="GO:0005524">
    <property type="term" value="F:ATP binding"/>
    <property type="evidence" value="ECO:0007669"/>
    <property type="project" value="UniProtKB-KW"/>
</dbReference>
<keyword evidence="2" id="KW-0547">Nucleotide-binding</keyword>
<keyword evidence="8" id="KW-1185">Reference proteome</keyword>
<evidence type="ECO:0000256" key="3">
    <source>
        <dbReference type="ARBA" id="ARBA00022840"/>
    </source>
</evidence>
<evidence type="ECO:0000256" key="2">
    <source>
        <dbReference type="ARBA" id="ARBA00022741"/>
    </source>
</evidence>
<feature type="coiled-coil region" evidence="4">
    <location>
        <begin position="446"/>
        <end position="473"/>
    </location>
</feature>
<gene>
    <name evidence="7" type="ORF">PSON_ATCC_30995.1.T1620038</name>
</gene>
<dbReference type="PANTHER" id="PTHR19375">
    <property type="entry name" value="HEAT SHOCK PROTEIN 70KDA"/>
    <property type="match status" value="1"/>
</dbReference>
<evidence type="ECO:0000256" key="1">
    <source>
        <dbReference type="ARBA" id="ARBA00007381"/>
    </source>
</evidence>
<feature type="coiled-coil region" evidence="4">
    <location>
        <begin position="161"/>
        <end position="188"/>
    </location>
</feature>